<feature type="binding site" description="via carbamate group" evidence="15">
    <location>
        <position position="161"/>
    </location>
    <ligand>
        <name>Mg(2+)</name>
        <dbReference type="ChEBI" id="CHEBI:18420"/>
    </ligand>
</feature>
<dbReference type="Pfam" id="PF00920">
    <property type="entry name" value="ILVD_EDD_N"/>
    <property type="match status" value="1"/>
</dbReference>
<dbReference type="SUPFAM" id="SSF143975">
    <property type="entry name" value="IlvD/EDD N-terminal domain-like"/>
    <property type="match status" value="1"/>
</dbReference>
<evidence type="ECO:0000256" key="5">
    <source>
        <dbReference type="ARBA" id="ARBA00022723"/>
    </source>
</evidence>
<evidence type="ECO:0000256" key="13">
    <source>
        <dbReference type="ARBA" id="ARBA00029437"/>
    </source>
</evidence>
<keyword evidence="10 15" id="KW-0100">Branched-chain amino acid biosynthesis</keyword>
<feature type="region of interest" description="Disordered" evidence="16">
    <location>
        <begin position="27"/>
        <end position="52"/>
    </location>
</feature>
<dbReference type="GO" id="GO:0051537">
    <property type="term" value="F:2 iron, 2 sulfur cluster binding"/>
    <property type="evidence" value="ECO:0007669"/>
    <property type="project" value="UniProtKB-UniRule"/>
</dbReference>
<keyword evidence="8 15" id="KW-0411">Iron-sulfur</keyword>
<protein>
    <recommendedName>
        <fullName evidence="14 15">Dihydroxy-acid dehydratase</fullName>
        <shortName evidence="15">DAD</shortName>
        <ecNumber evidence="14 15">4.2.1.9</ecNumber>
    </recommendedName>
</protein>
<feature type="active site" description="Proton acceptor" evidence="15">
    <location>
        <position position="507"/>
    </location>
</feature>
<dbReference type="PANTHER" id="PTHR21000">
    <property type="entry name" value="DIHYDROXY-ACID DEHYDRATASE DAD"/>
    <property type="match status" value="1"/>
</dbReference>
<dbReference type="GO" id="GO:0004160">
    <property type="term" value="F:dihydroxy-acid dehydratase activity"/>
    <property type="evidence" value="ECO:0007669"/>
    <property type="project" value="UniProtKB-UniRule"/>
</dbReference>
<gene>
    <name evidence="15" type="primary">ilvD</name>
    <name evidence="19" type="ORF">SI859A1_01408</name>
</gene>
<evidence type="ECO:0000259" key="17">
    <source>
        <dbReference type="Pfam" id="PF00920"/>
    </source>
</evidence>
<dbReference type="InterPro" id="IPR042096">
    <property type="entry name" value="Dihydro-acid_dehy_C"/>
</dbReference>
<evidence type="ECO:0000256" key="16">
    <source>
        <dbReference type="SAM" id="MobiDB-lite"/>
    </source>
</evidence>
<evidence type="ECO:0000313" key="19">
    <source>
        <dbReference type="EMBL" id="EAS50053.1"/>
    </source>
</evidence>
<evidence type="ECO:0000256" key="10">
    <source>
        <dbReference type="ARBA" id="ARBA00023304"/>
    </source>
</evidence>
<feature type="domain" description="Dihydroxy-acid/6-phosphogluconate dehydratase C-terminal" evidence="18">
    <location>
        <begin position="399"/>
        <end position="588"/>
    </location>
</feature>
<feature type="domain" description="Dihydroxy-acid/6-phosphogluconate dehydratase N-terminal" evidence="17">
    <location>
        <begin position="71"/>
        <end position="388"/>
    </location>
</feature>
<comment type="pathway">
    <text evidence="12 15">Amino-acid biosynthesis; L-valine biosynthesis; L-valine from pyruvate: step 3/4.</text>
</comment>
<dbReference type="InterPro" id="IPR050165">
    <property type="entry name" value="DHAD_IlvD/Edd"/>
</dbReference>
<accession>Q1YIR4</accession>
<dbReference type="PROSITE" id="PS00886">
    <property type="entry name" value="ILVD_EDD_1"/>
    <property type="match status" value="1"/>
</dbReference>
<comment type="caution">
    <text evidence="19">The sequence shown here is derived from an EMBL/GenBank/DDBJ whole genome shotgun (WGS) entry which is preliminary data.</text>
</comment>
<sequence length="604" mass="64406">MPPQNPLTPEVLIGRGVEAGHEQRCVRGGPMDAHSIDKKNLPSRHVTEGPSRAPHRSYLYAMGLTKEEIHQPLVGVASCWNEAAPCNISLMRQAQVVKKGVAAARGTPREFCTITVTDGIAMGHQGMKASLVSRDLIADSVELTMRGHAYDALVGLAGCDKSLPGMMMAMVRLNVPSVFIYGGSILPGNFRGQQVTVQDIFEAVGKHSVGEMNDADLDEIEQVACPSAGSCGAQFTANTMATVAEAIGLALPYSCGAPAPYEIRDKFCYASGEIVMELLARNIRPRDIVTRKALENAAAVVAATGGSTNGALHLPAIAHECGIEFDLFDVAEIFRKTPYIANLKPGGKYVAKDMFEAGGIPMLMKTMLDHGYLHGDCMTVTGRTIAENMAKVTWNPNQDVIHPANTPITQTGGVVGLKGNLAQDGAIVKVAGMKNLRFSGPARCFDSEEECYEAVSKRQYKEGEVLVIRYEGPRGGPGMREMLSTTAALYGQGMGDKVALITDGRFSGATRGFCIGHVGPEAALGGPIGLLRDGDIITIDAVAGTLDVDVSDDDMKKRAEDWKPRETDYQSGAIWKYAQQVGTARLGAVTHPGAAAEKHCYADL</sequence>
<dbReference type="EC" id="4.2.1.9" evidence="14 15"/>
<organism evidence="19 20">
    <name type="scientific">Aurantimonas manganoxydans (strain ATCC BAA-1229 / DSM 21871 / SI85-9A1)</name>
    <dbReference type="NCBI Taxonomy" id="287752"/>
    <lineage>
        <taxon>Bacteria</taxon>
        <taxon>Pseudomonadati</taxon>
        <taxon>Pseudomonadota</taxon>
        <taxon>Alphaproteobacteria</taxon>
        <taxon>Hyphomicrobiales</taxon>
        <taxon>Aurantimonadaceae</taxon>
        <taxon>Aurantimonas</taxon>
    </lineage>
</organism>
<feature type="binding site" evidence="15">
    <location>
        <position position="86"/>
    </location>
    <ligand>
        <name>[2Fe-2S] cluster</name>
        <dbReference type="ChEBI" id="CHEBI:190135"/>
    </ligand>
</feature>
<dbReference type="NCBIfam" id="NF002068">
    <property type="entry name" value="PRK00911.1"/>
    <property type="match status" value="1"/>
</dbReference>
<dbReference type="Proteomes" id="UP000000321">
    <property type="component" value="Unassembled WGS sequence"/>
</dbReference>
<evidence type="ECO:0000256" key="15">
    <source>
        <dbReference type="HAMAP-Rule" id="MF_00012"/>
    </source>
</evidence>
<keyword evidence="7 15" id="KW-0408">Iron</keyword>
<dbReference type="GO" id="GO:0009097">
    <property type="term" value="P:isoleucine biosynthetic process"/>
    <property type="evidence" value="ECO:0007669"/>
    <property type="project" value="UniProtKB-UniRule"/>
</dbReference>
<dbReference type="PROSITE" id="PS00887">
    <property type="entry name" value="ILVD_EDD_2"/>
    <property type="match status" value="1"/>
</dbReference>
<dbReference type="HAMAP" id="MF_00012">
    <property type="entry name" value="IlvD"/>
    <property type="match status" value="1"/>
</dbReference>
<dbReference type="FunFam" id="3.50.30.80:FF:000001">
    <property type="entry name" value="Dihydroxy-acid dehydratase"/>
    <property type="match status" value="1"/>
</dbReference>
<comment type="subunit">
    <text evidence="15">Homodimer.</text>
</comment>
<dbReference type="HOGENOM" id="CLU_014271_4_2_5"/>
<evidence type="ECO:0000256" key="6">
    <source>
        <dbReference type="ARBA" id="ARBA00022842"/>
    </source>
</evidence>
<dbReference type="UniPathway" id="UPA00047">
    <property type="reaction ID" value="UER00057"/>
</dbReference>
<comment type="cofactor">
    <cofactor evidence="15">
        <name>[2Fe-2S] cluster</name>
        <dbReference type="ChEBI" id="CHEBI:190135"/>
    </cofactor>
    <text evidence="15">Binds 1 [2Fe-2S] cluster per subunit. This cluster acts as a Lewis acid cofactor.</text>
</comment>
<comment type="catalytic activity">
    <reaction evidence="15">
        <text>(2R,3R)-2,3-dihydroxy-3-methylpentanoate = (S)-3-methyl-2-oxopentanoate + H2O</text>
        <dbReference type="Rhea" id="RHEA:27694"/>
        <dbReference type="ChEBI" id="CHEBI:15377"/>
        <dbReference type="ChEBI" id="CHEBI:35146"/>
        <dbReference type="ChEBI" id="CHEBI:49258"/>
        <dbReference type="EC" id="4.2.1.9"/>
    </reaction>
</comment>
<keyword evidence="3 15" id="KW-0028">Amino-acid biosynthesis</keyword>
<name>Q1YIR4_AURMS</name>
<evidence type="ECO:0000256" key="3">
    <source>
        <dbReference type="ARBA" id="ARBA00022605"/>
    </source>
</evidence>
<feature type="binding site" evidence="15">
    <location>
        <position position="481"/>
    </location>
    <ligand>
        <name>Mg(2+)</name>
        <dbReference type="ChEBI" id="CHEBI:18420"/>
    </ligand>
</feature>
<evidence type="ECO:0000256" key="11">
    <source>
        <dbReference type="ARBA" id="ARBA00029304"/>
    </source>
</evidence>
<dbReference type="GO" id="GO:0000287">
    <property type="term" value="F:magnesium ion binding"/>
    <property type="evidence" value="ECO:0007669"/>
    <property type="project" value="UniProtKB-UniRule"/>
</dbReference>
<evidence type="ECO:0000256" key="14">
    <source>
        <dbReference type="ARBA" id="ARBA00029490"/>
    </source>
</evidence>
<reference evidence="19 20" key="1">
    <citation type="journal article" date="2008" name="Appl. Environ. Microbiol.">
        <title>Genomic insights into Mn(II) oxidation by the marine alphaproteobacterium Aurantimonas sp. strain SI85-9A1.</title>
        <authorList>
            <person name="Dick G.J."/>
            <person name="Podell S."/>
            <person name="Johnson H.A."/>
            <person name="Rivera-Espinoza Y."/>
            <person name="Bernier-Latmani R."/>
            <person name="McCarthy J.K."/>
            <person name="Torpey J.W."/>
            <person name="Clement B.G."/>
            <person name="Gaasterland T."/>
            <person name="Tebo B.M."/>
        </authorList>
    </citation>
    <scope>NUCLEOTIDE SEQUENCE [LARGE SCALE GENOMIC DNA]</scope>
    <source>
        <strain evidence="19 20">SI85-9A1</strain>
    </source>
</reference>
<dbReference type="PANTHER" id="PTHR21000:SF5">
    <property type="entry name" value="DIHYDROXY-ACID DEHYDRATASE, MITOCHONDRIAL"/>
    <property type="match status" value="1"/>
</dbReference>
<dbReference type="Gene3D" id="3.50.30.80">
    <property type="entry name" value="IlvD/EDD C-terminal domain-like"/>
    <property type="match status" value="1"/>
</dbReference>
<keyword evidence="4 15" id="KW-0001">2Fe-2S</keyword>
<dbReference type="GO" id="GO:0009099">
    <property type="term" value="P:L-valine biosynthetic process"/>
    <property type="evidence" value="ECO:0007669"/>
    <property type="project" value="UniProtKB-UniRule"/>
</dbReference>
<feature type="binding site" evidence="15">
    <location>
        <position position="118"/>
    </location>
    <ligand>
        <name>Mg(2+)</name>
        <dbReference type="ChEBI" id="CHEBI:18420"/>
    </ligand>
</feature>
<evidence type="ECO:0000256" key="8">
    <source>
        <dbReference type="ARBA" id="ARBA00023014"/>
    </source>
</evidence>
<dbReference type="InterPro" id="IPR004404">
    <property type="entry name" value="DihydroxyA_deHydtase"/>
</dbReference>
<dbReference type="EMBL" id="AAPJ01000003">
    <property type="protein sequence ID" value="EAS50053.1"/>
    <property type="molecule type" value="Genomic_DNA"/>
</dbReference>
<dbReference type="InterPro" id="IPR020558">
    <property type="entry name" value="DiOHA_6PGluconate_deHydtase_CS"/>
</dbReference>
<evidence type="ECO:0000256" key="4">
    <source>
        <dbReference type="ARBA" id="ARBA00022714"/>
    </source>
</evidence>
<evidence type="ECO:0000256" key="1">
    <source>
        <dbReference type="ARBA" id="ARBA00001946"/>
    </source>
</evidence>
<evidence type="ECO:0000259" key="18">
    <source>
        <dbReference type="Pfam" id="PF24877"/>
    </source>
</evidence>
<dbReference type="BioCyc" id="AURANTIMONAS:SI859A1_01408-MONOMER"/>
<evidence type="ECO:0000256" key="2">
    <source>
        <dbReference type="ARBA" id="ARBA00006486"/>
    </source>
</evidence>
<proteinExistence type="inferred from homology"/>
<evidence type="ECO:0000256" key="7">
    <source>
        <dbReference type="ARBA" id="ARBA00023004"/>
    </source>
</evidence>
<comment type="caution">
    <text evidence="15">Lacks conserved residue(s) required for the propagation of feature annotation.</text>
</comment>
<dbReference type="AlphaFoldDB" id="Q1YIR4"/>
<keyword evidence="20" id="KW-1185">Reference proteome</keyword>
<dbReference type="Pfam" id="PF24877">
    <property type="entry name" value="ILV_EDD_C"/>
    <property type="match status" value="1"/>
</dbReference>
<comment type="pathway">
    <text evidence="13 15">Amino-acid biosynthesis; L-isoleucine biosynthesis; L-isoleucine from 2-oxobutanoate: step 3/4.</text>
</comment>
<dbReference type="InterPro" id="IPR000581">
    <property type="entry name" value="ILV_EDD_N"/>
</dbReference>
<keyword evidence="6 15" id="KW-0460">Magnesium</keyword>
<comment type="similarity">
    <text evidence="2 15">Belongs to the IlvD/Edd family.</text>
</comment>
<dbReference type="SUPFAM" id="SSF52016">
    <property type="entry name" value="LeuD/IlvD-like"/>
    <property type="match status" value="1"/>
</dbReference>
<evidence type="ECO:0000313" key="20">
    <source>
        <dbReference type="Proteomes" id="UP000000321"/>
    </source>
</evidence>
<evidence type="ECO:0000256" key="12">
    <source>
        <dbReference type="ARBA" id="ARBA00029436"/>
    </source>
</evidence>
<dbReference type="InterPro" id="IPR056740">
    <property type="entry name" value="ILV_EDD_C"/>
</dbReference>
<feature type="binding site" evidence="15">
    <location>
        <position position="160"/>
    </location>
    <ligand>
        <name>Mg(2+)</name>
        <dbReference type="ChEBI" id="CHEBI:18420"/>
    </ligand>
</feature>
<keyword evidence="5 15" id="KW-0479">Metal-binding</keyword>
<dbReference type="InterPro" id="IPR037237">
    <property type="entry name" value="IlvD/EDD_N"/>
</dbReference>
<dbReference type="NCBIfam" id="TIGR00110">
    <property type="entry name" value="ilvD"/>
    <property type="match status" value="1"/>
</dbReference>
<comment type="function">
    <text evidence="15">Functions in the biosynthesis of branched-chain amino acids. Catalyzes the dehydration of (2R,3R)-2,3-dihydroxy-3-methylpentanoate (2,3-dihydroxy-3-methylvalerate) into 2-oxo-3-methylpentanoate (2-oxo-3-methylvalerate) and of (2R)-2,3-dihydroxy-3-methylbutanoate (2,3-dihydroxyisovalerate) into 2-oxo-3-methylbutanoate (2-oxoisovalerate), the penultimate precursor to L-isoleucine and L-valine, respectively.</text>
</comment>
<comment type="cofactor">
    <cofactor evidence="1 15">
        <name>Mg(2+)</name>
        <dbReference type="ChEBI" id="CHEBI:18420"/>
    </cofactor>
</comment>
<evidence type="ECO:0000256" key="9">
    <source>
        <dbReference type="ARBA" id="ARBA00023239"/>
    </source>
</evidence>
<dbReference type="UniPathway" id="UPA00049">
    <property type="reaction ID" value="UER00061"/>
</dbReference>
<keyword evidence="9 15" id="KW-0456">Lyase</keyword>
<feature type="modified residue" description="N6-carboxylysine" evidence="15">
    <location>
        <position position="161"/>
    </location>
</feature>
<comment type="catalytic activity">
    <reaction evidence="11">
        <text>(2R)-2,3-dihydroxy-3-methylbutanoate = 3-methyl-2-oxobutanoate + H2O</text>
        <dbReference type="Rhea" id="RHEA:24809"/>
        <dbReference type="ChEBI" id="CHEBI:11851"/>
        <dbReference type="ChEBI" id="CHEBI:15377"/>
        <dbReference type="ChEBI" id="CHEBI:49072"/>
        <dbReference type="EC" id="4.2.1.9"/>
    </reaction>
    <physiologicalReaction direction="left-to-right" evidence="11">
        <dbReference type="Rhea" id="RHEA:24810"/>
    </physiologicalReaction>
</comment>